<accession>A0A1I4G250</accession>
<gene>
    <name evidence="1" type="ORF">SAMN04487950_2951</name>
</gene>
<dbReference type="Proteomes" id="UP000199607">
    <property type="component" value="Unassembled WGS sequence"/>
</dbReference>
<proteinExistence type="predicted"/>
<dbReference type="RefSeq" id="WP_177197650.1">
    <property type="nucleotide sequence ID" value="NZ_FOTC01000003.1"/>
</dbReference>
<dbReference type="STRING" id="553466.SAMN04487950_2951"/>
<dbReference type="EMBL" id="FOTC01000003">
    <property type="protein sequence ID" value="SFL23297.1"/>
    <property type="molecule type" value="Genomic_DNA"/>
</dbReference>
<dbReference type="InterPro" id="IPR015943">
    <property type="entry name" value="WD40/YVTN_repeat-like_dom_sf"/>
</dbReference>
<name>A0A1I4G250_9EURY</name>
<sequence length="333" mass="36404">MVALYVAMEDALLTATATASDWHRSLALIDHEPECLAVHPDRPDRVVCGTTDTGLLRSDDAGETWHRVGESVVDSDMVTALATNPDDPDELWAGTEPSAVYHSTDGGDTWTEKTGLTDLSSSPNWSFPPRPETHHVRWLEVDPTDPAHLYVAIEAGALVQTHDRGETWEDRVPSARIDTHSMATHPDAPDRAWTAAGDGYAETRDGGETWQYPQNELRHRYCWSVAVDSDDPETVLVSSASGAYSAHSASRAETYVYRKVDGETWERLDGRGLPMGDGVTRAVLVAGGGGEFYAANNRGLFHTTDGGDSWRELAVEWPTSFESQTVRGLALVQ</sequence>
<dbReference type="PANTHER" id="PTHR43739">
    <property type="entry name" value="XYLOGLUCANASE (EUROFUNG)"/>
    <property type="match status" value="1"/>
</dbReference>
<dbReference type="Gene3D" id="2.130.10.10">
    <property type="entry name" value="YVTN repeat-like/Quinoprotein amine dehydrogenase"/>
    <property type="match status" value="1"/>
</dbReference>
<dbReference type="PANTHER" id="PTHR43739:SF5">
    <property type="entry name" value="EXO-ALPHA-SIALIDASE"/>
    <property type="match status" value="1"/>
</dbReference>
<organism evidence="1 2">
    <name type="scientific">Halogranum rubrum</name>
    <dbReference type="NCBI Taxonomy" id="553466"/>
    <lineage>
        <taxon>Archaea</taxon>
        <taxon>Methanobacteriati</taxon>
        <taxon>Methanobacteriota</taxon>
        <taxon>Stenosarchaea group</taxon>
        <taxon>Halobacteria</taxon>
        <taxon>Halobacteriales</taxon>
        <taxon>Haloferacaceae</taxon>
    </lineage>
</organism>
<dbReference type="CDD" id="cd15482">
    <property type="entry name" value="Sialidase_non-viral"/>
    <property type="match status" value="1"/>
</dbReference>
<dbReference type="GO" id="GO:0010411">
    <property type="term" value="P:xyloglucan metabolic process"/>
    <property type="evidence" value="ECO:0007669"/>
    <property type="project" value="TreeGrafter"/>
</dbReference>
<reference evidence="2" key="1">
    <citation type="submission" date="2016-10" db="EMBL/GenBank/DDBJ databases">
        <authorList>
            <person name="Varghese N."/>
            <person name="Submissions S."/>
        </authorList>
    </citation>
    <scope>NUCLEOTIDE SEQUENCE [LARGE SCALE GENOMIC DNA]</scope>
    <source>
        <strain evidence="2">CGMCC 1.7738</strain>
    </source>
</reference>
<evidence type="ECO:0000313" key="1">
    <source>
        <dbReference type="EMBL" id="SFL23297.1"/>
    </source>
</evidence>
<evidence type="ECO:0000313" key="2">
    <source>
        <dbReference type="Proteomes" id="UP000199607"/>
    </source>
</evidence>
<dbReference type="SUPFAM" id="SSF110296">
    <property type="entry name" value="Oligoxyloglucan reducing end-specific cellobiohydrolase"/>
    <property type="match status" value="1"/>
</dbReference>
<dbReference type="InterPro" id="IPR052025">
    <property type="entry name" value="Xyloglucanase_GH74"/>
</dbReference>
<keyword evidence="2" id="KW-1185">Reference proteome</keyword>
<protein>
    <submittedName>
        <fullName evidence="1">Photosynthesis system II assembly factor YCF48</fullName>
    </submittedName>
</protein>
<dbReference type="AlphaFoldDB" id="A0A1I4G250"/>